<dbReference type="SUPFAM" id="SSF88659">
    <property type="entry name" value="Sigma3 and sigma4 domains of RNA polymerase sigma factors"/>
    <property type="match status" value="1"/>
</dbReference>
<reference evidence="8 9" key="1">
    <citation type="journal article" date="2015" name="Appl. Environ. Microbiol.">
        <title>Effects of actin-like proteins encoded by two Bacillus pumilus phages on unstable lysogeny, revealed by genomic analysis.</title>
        <authorList>
            <person name="Yuan Y."/>
            <person name="Peng Q."/>
            <person name="Wu D."/>
            <person name="Kou Z."/>
            <person name="Wu Y."/>
            <person name="Liu P."/>
            <person name="Gao M."/>
        </authorList>
    </citation>
    <scope>NUCLEOTIDE SEQUENCE [LARGE SCALE GENOMIC DNA]</scope>
</reference>
<evidence type="ECO:0000256" key="4">
    <source>
        <dbReference type="ARBA" id="ARBA00023163"/>
    </source>
</evidence>
<keyword evidence="4" id="KW-0804">Transcription</keyword>
<keyword evidence="1" id="KW-0805">Transcription regulation</keyword>
<dbReference type="EMBL" id="KJ010548">
    <property type="protein sequence ID" value="AHJ87681.1"/>
    <property type="molecule type" value="Genomic_DNA"/>
</dbReference>
<evidence type="ECO:0000313" key="9">
    <source>
        <dbReference type="Proteomes" id="UP000030233"/>
    </source>
</evidence>
<evidence type="ECO:0000313" key="8">
    <source>
        <dbReference type="EMBL" id="AHJ87681.1"/>
    </source>
</evidence>
<dbReference type="InterPro" id="IPR013324">
    <property type="entry name" value="RNA_pol_sigma_r3/r4-like"/>
</dbReference>
<evidence type="ECO:0000256" key="1">
    <source>
        <dbReference type="ARBA" id="ARBA00023015"/>
    </source>
</evidence>
<protein>
    <submittedName>
        <fullName evidence="8">Putative RNA polymerase sigma factor SigF 1</fullName>
    </submittedName>
</protein>
<evidence type="ECO:0000256" key="5">
    <source>
        <dbReference type="SAM" id="MobiDB-lite"/>
    </source>
</evidence>
<dbReference type="GO" id="GO:0006352">
    <property type="term" value="P:DNA-templated transcription initiation"/>
    <property type="evidence" value="ECO:0007669"/>
    <property type="project" value="InterPro"/>
</dbReference>
<dbReference type="Pfam" id="PF04542">
    <property type="entry name" value="Sigma70_r2"/>
    <property type="match status" value="1"/>
</dbReference>
<feature type="domain" description="RNA polymerase sigma-70 region 2" evidence="6">
    <location>
        <begin position="46"/>
        <end position="114"/>
    </location>
</feature>
<organism evidence="8 9">
    <name type="scientific">Bacillus phage Bp8p-T</name>
    <dbReference type="NCBI Taxonomy" id="1445811"/>
    <lineage>
        <taxon>Viruses</taxon>
        <taxon>Duplodnaviria</taxon>
        <taxon>Heunggongvirae</taxon>
        <taxon>Uroviricota</taxon>
        <taxon>Caudoviricetes</taxon>
        <taxon>Herelleviridae</taxon>
        <taxon>Bastillevirinae</taxon>
        <taxon>Agatevirus</taxon>
        <taxon>Agatevirus Bp8pC</taxon>
    </lineage>
</organism>
<keyword evidence="2" id="KW-0731">Sigma factor</keyword>
<proteinExistence type="predicted"/>
<dbReference type="Gene3D" id="1.20.140.160">
    <property type="match status" value="1"/>
</dbReference>
<dbReference type="NCBIfam" id="TIGR02937">
    <property type="entry name" value="sigma70-ECF"/>
    <property type="match status" value="1"/>
</dbReference>
<gene>
    <name evidence="8" type="ORF">Bp8pT_039</name>
</gene>
<feature type="domain" description="RNA polymerase sigma-70 region 4" evidence="7">
    <location>
        <begin position="205"/>
        <end position="253"/>
    </location>
</feature>
<evidence type="ECO:0000259" key="6">
    <source>
        <dbReference type="Pfam" id="PF04542"/>
    </source>
</evidence>
<feature type="compositionally biased region" description="Basic and acidic residues" evidence="5">
    <location>
        <begin position="11"/>
        <end position="23"/>
    </location>
</feature>
<evidence type="ECO:0000256" key="2">
    <source>
        <dbReference type="ARBA" id="ARBA00023082"/>
    </source>
</evidence>
<dbReference type="Gene3D" id="1.10.1740.10">
    <property type="match status" value="1"/>
</dbReference>
<dbReference type="PANTHER" id="PTHR30385">
    <property type="entry name" value="SIGMA FACTOR F FLAGELLAR"/>
    <property type="match status" value="1"/>
</dbReference>
<dbReference type="InterPro" id="IPR013325">
    <property type="entry name" value="RNA_pol_sigma_r2"/>
</dbReference>
<dbReference type="InterPro" id="IPR014284">
    <property type="entry name" value="RNA_pol_sigma-70_dom"/>
</dbReference>
<dbReference type="Proteomes" id="UP000030233">
    <property type="component" value="Segment"/>
</dbReference>
<dbReference type="GO" id="GO:0016987">
    <property type="term" value="F:sigma factor activity"/>
    <property type="evidence" value="ECO:0007669"/>
    <property type="project" value="UniProtKB-KW"/>
</dbReference>
<dbReference type="InterPro" id="IPR007627">
    <property type="entry name" value="RNA_pol_sigma70_r2"/>
</dbReference>
<dbReference type="Pfam" id="PF04545">
    <property type="entry name" value="Sigma70_r4"/>
    <property type="match status" value="1"/>
</dbReference>
<evidence type="ECO:0000256" key="3">
    <source>
        <dbReference type="ARBA" id="ARBA00023125"/>
    </source>
</evidence>
<dbReference type="GO" id="GO:0003677">
    <property type="term" value="F:DNA binding"/>
    <property type="evidence" value="ECO:0007669"/>
    <property type="project" value="UniProtKB-KW"/>
</dbReference>
<name>A0A0A0PL80_9CAUD</name>
<sequence>MLQSSYKPVGQRRDTMIKEKSSPTKEEINNLVSAAKEGDDLAKELLFEQYKELLHSLSYRYAAPGDKEDVFQVACEAFCVAINRFNLSNESKASFMTYLRTCVFGGIQNYYRDNTPVSIPAHIQEQAREVRKLELENASCDTIASRLSITEEGAKKLLQYLALEVKYLQNSGEGQNFPKRGEFYYEHLGGDLNVDWIDNIVLRDVMQVLTPREHRIIQMIFFEDCLLKEVVAEIGVSMPRIRLFRDRALAKLKLALSSI</sequence>
<accession>A0A0A0PL80</accession>
<dbReference type="SUPFAM" id="SSF88946">
    <property type="entry name" value="Sigma2 domain of RNA polymerase sigma factors"/>
    <property type="match status" value="1"/>
</dbReference>
<feature type="region of interest" description="Disordered" evidence="5">
    <location>
        <begin position="1"/>
        <end position="23"/>
    </location>
</feature>
<dbReference type="InterPro" id="IPR007630">
    <property type="entry name" value="RNA_pol_sigma70_r4"/>
</dbReference>
<keyword evidence="3" id="KW-0238">DNA-binding</keyword>
<evidence type="ECO:0000259" key="7">
    <source>
        <dbReference type="Pfam" id="PF04545"/>
    </source>
</evidence>